<feature type="compositionally biased region" description="Low complexity" evidence="1">
    <location>
        <begin position="1373"/>
        <end position="1384"/>
    </location>
</feature>
<comment type="caution">
    <text evidence="2">The sequence shown here is derived from an EMBL/GenBank/DDBJ whole genome shotgun (WGS) entry which is preliminary data.</text>
</comment>
<dbReference type="EMBL" id="JAGPNK010000003">
    <property type="protein sequence ID" value="KAH7324332.1"/>
    <property type="molecule type" value="Genomic_DNA"/>
</dbReference>
<feature type="compositionally biased region" description="Low complexity" evidence="1">
    <location>
        <begin position="890"/>
        <end position="903"/>
    </location>
</feature>
<feature type="compositionally biased region" description="Basic and acidic residues" evidence="1">
    <location>
        <begin position="1330"/>
        <end position="1341"/>
    </location>
</feature>
<feature type="compositionally biased region" description="Basic residues" evidence="1">
    <location>
        <begin position="1476"/>
        <end position="1488"/>
    </location>
</feature>
<sequence>MRASRWCDDRRLTHAPERHVPTSIEGGVSPGSKYWANLMSQWTSRLELSAMSFESLIATYFTKEEAELLIAADEDGPLRERQLENAGEYHELLASRQFRDVKDCLETKLTMLTLGMPVEPIQLPFQATKSASEVRKPQDALFDVPPPLHFLHDHTHRYYGRDGLRGVASIHPPLSVPQDSGEGISMTANGDCLVNTLWVPSKDTHHSEAQLSSNHHSTHRQTFARGRLRGGSSTVQGDVPGNSNESVPPTIMPKEAPLTPTAQKIPLYGYQGVVPFDPSQPSSFIFAARLLLSVRVTNTVRYTLVHYKRDSKKMFTCIDDELTSKIDGPAIQYIQKHLPGSGPWTTVSCCAFFIKLQHDKTPLSWEPGPRDDLVKAVRSVTSETSTEVVRTAYIGLPVNDMNMWLSDWGANMYSPYIQTALEVLLGRPYRGLAHALHRLVPEPATEGSDWGQMYGLATISPFQLHQLDREENNNVVRLDAVALGGEDIAFFLPNFWPNGNEGPDLIMTAAADAGGTPRRLQYHGAAKRIRTIAYGYFKSECRDLEGIHLFSGEDLLGPEARQPMRSFFLPFDGNGPNTEADLDIYLAGEAAQRRRYFLLHPKWKKNSVEMIAQWKNSEDPAAQSSILIPPFHNDQDNTFASLETFFKNLDELCRISGRKNAGDDINDGKLVRLTPKLTGPVPPRADYTPVHMPCFYVHRDMTKTEWLAVRARITTTVVHVQILGPEIQSWTLNMSPSMIWGPRYGRMAKVPHARAVYESIDRDIFWVGDAHTAHVSNEVPTVPTNPALPFGSVFPQTTAPAQPPGPRISPKPPSRVSPSHHASPGQGVSSAVSAPQTPVQHTEASPKTLQPEISPAKPSSSPAQASASKRVSPVAQTTATEPTSSPPVSVPVVSPSISVPVSPAAETDASQQNSPAEAPALPSERPQKKPYAAREEAYLAQPSAYEDFEQGASPRLPLNAPPLESFIRPGPDSPMVNRTLLTLSEQADLQKTLNSLRLLLTKRLLACPYPGCSFQCKYQDTEDFCQHIDDEHSKQLEREVCPWCKVSDFGLLNRKEKLKHIGDKHKDALLQALTGGKSSIKITHHGNTWTIPLSSINAEIIVAEAVEGQEAADSARAPTLAPAEQFIPVAAKESPFCNACGRDMRSFMCQFEKGYHRRWCADNTPNTAHALNGAHCHFCEECGEFIWSSVRDAKRSGRSPEGLVRSCEHARASGFDECLFCWKCGIPYEKLTIHEKLNHMRHCEGYGIQPGQFCGWCGMEFVVGRCTPQEQAMHKGSCSARFLGSRAGLELETLNPDQIEVDAQLLDEMDTDPARGIMASSTPKQALHAQGKDNNKQGHSEPDDEGDQPQEAETEEEEEENEQPKQPSRMTRSASAKPKASTSSGVKKKQALTQAELHSKRSEAAKKAAATRARNKAAREAEAEKTRKAGRRKPSTESKEVVASTKRAASPGLEPSSKRQRTAIKEEPEAVTGVRRSTRSTKGRRGRE</sequence>
<feature type="compositionally biased region" description="Polar residues" evidence="1">
    <location>
        <begin position="231"/>
        <end position="247"/>
    </location>
</feature>
<organism evidence="2 3">
    <name type="scientific">Stachybotrys elegans</name>
    <dbReference type="NCBI Taxonomy" id="80388"/>
    <lineage>
        <taxon>Eukaryota</taxon>
        <taxon>Fungi</taxon>
        <taxon>Dikarya</taxon>
        <taxon>Ascomycota</taxon>
        <taxon>Pezizomycotina</taxon>
        <taxon>Sordariomycetes</taxon>
        <taxon>Hypocreomycetidae</taxon>
        <taxon>Hypocreales</taxon>
        <taxon>Stachybotryaceae</taxon>
        <taxon>Stachybotrys</taxon>
    </lineage>
</organism>
<feature type="compositionally biased region" description="Basic and acidic residues" evidence="1">
    <location>
        <begin position="1417"/>
        <end position="1427"/>
    </location>
</feature>
<keyword evidence="3" id="KW-1185">Reference proteome</keyword>
<feature type="compositionally biased region" description="Low complexity" evidence="1">
    <location>
        <begin position="854"/>
        <end position="869"/>
    </location>
</feature>
<evidence type="ECO:0000256" key="1">
    <source>
        <dbReference type="SAM" id="MobiDB-lite"/>
    </source>
</evidence>
<feature type="compositionally biased region" description="Polar residues" evidence="1">
    <location>
        <begin position="874"/>
        <end position="883"/>
    </location>
</feature>
<dbReference type="PANTHER" id="PTHR24216">
    <property type="entry name" value="PAXILLIN-RELATED"/>
    <property type="match status" value="1"/>
</dbReference>
<feature type="region of interest" description="Disordered" evidence="1">
    <location>
        <begin position="1314"/>
        <end position="1488"/>
    </location>
</feature>
<protein>
    <submittedName>
        <fullName evidence="2">Uncharacterized protein</fullName>
    </submittedName>
</protein>
<feature type="region of interest" description="Disordered" evidence="1">
    <location>
        <begin position="787"/>
        <end position="933"/>
    </location>
</feature>
<reference evidence="2" key="1">
    <citation type="journal article" date="2021" name="Nat. Commun.">
        <title>Genetic determinants of endophytism in the Arabidopsis root mycobiome.</title>
        <authorList>
            <person name="Mesny F."/>
            <person name="Miyauchi S."/>
            <person name="Thiergart T."/>
            <person name="Pickel B."/>
            <person name="Atanasova L."/>
            <person name="Karlsson M."/>
            <person name="Huettel B."/>
            <person name="Barry K.W."/>
            <person name="Haridas S."/>
            <person name="Chen C."/>
            <person name="Bauer D."/>
            <person name="Andreopoulos W."/>
            <person name="Pangilinan J."/>
            <person name="LaButti K."/>
            <person name="Riley R."/>
            <person name="Lipzen A."/>
            <person name="Clum A."/>
            <person name="Drula E."/>
            <person name="Henrissat B."/>
            <person name="Kohler A."/>
            <person name="Grigoriev I.V."/>
            <person name="Martin F.M."/>
            <person name="Hacquard S."/>
        </authorList>
    </citation>
    <scope>NUCLEOTIDE SEQUENCE</scope>
    <source>
        <strain evidence="2">MPI-CAGE-CH-0235</strain>
    </source>
</reference>
<dbReference type="Proteomes" id="UP000813444">
    <property type="component" value="Unassembled WGS sequence"/>
</dbReference>
<feature type="compositionally biased region" description="Acidic residues" evidence="1">
    <location>
        <begin position="1342"/>
        <end position="1361"/>
    </location>
</feature>
<feature type="compositionally biased region" description="Pro residues" evidence="1">
    <location>
        <begin position="801"/>
        <end position="815"/>
    </location>
</feature>
<gene>
    <name evidence="2" type="ORF">B0I35DRAFT_475585</name>
</gene>
<evidence type="ECO:0000313" key="2">
    <source>
        <dbReference type="EMBL" id="KAH7324332.1"/>
    </source>
</evidence>
<feature type="compositionally biased region" description="Basic and acidic residues" evidence="1">
    <location>
        <begin position="1397"/>
        <end position="1406"/>
    </location>
</feature>
<feature type="compositionally biased region" description="Polar residues" evidence="1">
    <location>
        <begin position="826"/>
        <end position="848"/>
    </location>
</feature>
<dbReference type="PANTHER" id="PTHR24216:SF65">
    <property type="entry name" value="PAXILLIN-LIKE PROTEIN 1"/>
    <property type="match status" value="1"/>
</dbReference>
<evidence type="ECO:0000313" key="3">
    <source>
        <dbReference type="Proteomes" id="UP000813444"/>
    </source>
</evidence>
<feature type="region of interest" description="Disordered" evidence="1">
    <location>
        <begin position="208"/>
        <end position="250"/>
    </location>
</feature>
<proteinExistence type="predicted"/>
<accession>A0A8K0WTN5</accession>
<dbReference type="OrthoDB" id="4850289at2759"/>
<name>A0A8K0WTN5_9HYPO</name>